<dbReference type="KEGG" id="wna:KA717_11460"/>
<evidence type="ECO:0000259" key="1">
    <source>
        <dbReference type="Pfam" id="PF03235"/>
    </source>
</evidence>
<proteinExistence type="predicted"/>
<evidence type="ECO:0000313" key="2">
    <source>
        <dbReference type="EMBL" id="UXE63216.1"/>
    </source>
</evidence>
<dbReference type="InterPro" id="IPR004919">
    <property type="entry name" value="GmrSD_N"/>
</dbReference>
<reference evidence="2" key="1">
    <citation type="submission" date="2021-04" db="EMBL/GenBank/DDBJ databases">
        <title>Genome sequence of Woronichinia naegeliana from Washington state freshwater lake bloom.</title>
        <authorList>
            <person name="Dreher T.W."/>
        </authorList>
    </citation>
    <scope>NUCLEOTIDE SEQUENCE</scope>
    <source>
        <strain evidence="2">WA131</strain>
    </source>
</reference>
<dbReference type="Proteomes" id="UP001065613">
    <property type="component" value="Chromosome"/>
</dbReference>
<dbReference type="PANTHER" id="PTHR39639:SF1">
    <property type="entry name" value="DUF262 DOMAIN-CONTAINING PROTEIN"/>
    <property type="match status" value="1"/>
</dbReference>
<dbReference type="AlphaFoldDB" id="A0A977L236"/>
<dbReference type="PANTHER" id="PTHR39639">
    <property type="entry name" value="CHROMOSOME 16, WHOLE GENOME SHOTGUN SEQUENCE"/>
    <property type="match status" value="1"/>
</dbReference>
<name>A0A977L236_9CYAN</name>
<feature type="domain" description="GmrSD restriction endonucleases N-terminal" evidence="1">
    <location>
        <begin position="29"/>
        <end position="188"/>
    </location>
</feature>
<organism evidence="2">
    <name type="scientific">Woronichinia naegeliana WA131</name>
    <dbReference type="NCBI Taxonomy" id="2824559"/>
    <lineage>
        <taxon>Bacteria</taxon>
        <taxon>Bacillati</taxon>
        <taxon>Cyanobacteriota</taxon>
        <taxon>Cyanophyceae</taxon>
        <taxon>Synechococcales</taxon>
        <taxon>Coelosphaeriaceae</taxon>
        <taxon>Woronichinia</taxon>
    </lineage>
</organism>
<sequence length="378" mass="43704">MSSLEEIIDQKIGEVRTETFDLSFGEIISLHSNNELIIQPAYQRLFRWSDEKKSRLIESILLELPIPQIFVIENSQGVFELIDGLQRVCSVIQFIDSSVLNFRAENLDLQEENIIILPHLKLQDCNLVKELNGKEFNDLSLSLKLKIKRSPIRTVIIKKQSRDFLKYHMFQRLHTGEEQLSAQEIRNCSARMVGHNGIEFYEFLRKKASSNDFKQCIATLSQELKDRKMDEELVLRFFAAKNSPDLFSGNVTDWLDDYMNKILLQEEEFKFELEDKQFDKLFSFLAATLGEYSFLSYRNGKPSGSLKPAYYEAISVGVCRVLGQIENIPDINSQAREAIISAIQSEDFKIYTGYSSNKRISLKQRISIIQNCLLGLLR</sequence>
<accession>A0A977L236</accession>
<gene>
    <name evidence="2" type="ORF">KA717_11460</name>
</gene>
<dbReference type="Pfam" id="PF03235">
    <property type="entry name" value="GmrSD_N"/>
    <property type="match status" value="1"/>
</dbReference>
<protein>
    <submittedName>
        <fullName evidence="2">DUF262 domain-containing protein</fullName>
    </submittedName>
</protein>
<dbReference type="EMBL" id="CP073041">
    <property type="protein sequence ID" value="UXE63216.1"/>
    <property type="molecule type" value="Genomic_DNA"/>
</dbReference>